<protein>
    <recommendedName>
        <fullName evidence="16">Glypican-6</fullName>
    </recommendedName>
</protein>
<evidence type="ECO:0000256" key="1">
    <source>
        <dbReference type="ARBA" id="ARBA00004609"/>
    </source>
</evidence>
<reference evidence="14 15" key="1">
    <citation type="submission" date="2024-02" db="EMBL/GenBank/DDBJ databases">
        <title>Chromosome-level genome assembly of the Eurasian Minnow (Phoxinus phoxinus).</title>
        <authorList>
            <person name="Oriowo T.O."/>
            <person name="Martin S."/>
            <person name="Stange M."/>
            <person name="Chrysostomakis Y."/>
            <person name="Brown T."/>
            <person name="Winkler S."/>
            <person name="Kukowka S."/>
            <person name="Myers E.W."/>
            <person name="Bohne A."/>
        </authorList>
    </citation>
    <scope>NUCLEOTIDE SEQUENCE [LARGE SCALE GENOMIC DNA]</scope>
    <source>
        <strain evidence="14">ZFMK-TIS-60720</strain>
        <tissue evidence="14">Whole Organism</tissue>
    </source>
</reference>
<evidence type="ECO:0000256" key="5">
    <source>
        <dbReference type="ARBA" id="ARBA00022729"/>
    </source>
</evidence>
<dbReference type="GO" id="GO:0005576">
    <property type="term" value="C:extracellular region"/>
    <property type="evidence" value="ECO:0007669"/>
    <property type="project" value="TreeGrafter"/>
</dbReference>
<evidence type="ECO:0000313" key="14">
    <source>
        <dbReference type="EMBL" id="KAK7169628.1"/>
    </source>
</evidence>
<dbReference type="GO" id="GO:0016477">
    <property type="term" value="P:cell migration"/>
    <property type="evidence" value="ECO:0007669"/>
    <property type="project" value="TreeGrafter"/>
</dbReference>
<evidence type="ECO:0000256" key="9">
    <source>
        <dbReference type="ARBA" id="ARBA00023207"/>
    </source>
</evidence>
<dbReference type="GO" id="GO:1905475">
    <property type="term" value="P:regulation of protein localization to membrane"/>
    <property type="evidence" value="ECO:0007669"/>
    <property type="project" value="TreeGrafter"/>
</dbReference>
<evidence type="ECO:0000256" key="2">
    <source>
        <dbReference type="ARBA" id="ARBA00010260"/>
    </source>
</evidence>
<feature type="compositionally biased region" description="Basic and acidic residues" evidence="13">
    <location>
        <begin position="235"/>
        <end position="244"/>
    </location>
</feature>
<dbReference type="Pfam" id="PF01153">
    <property type="entry name" value="Glypican"/>
    <property type="match status" value="1"/>
</dbReference>
<keyword evidence="5" id="KW-0732">Signal</keyword>
<evidence type="ECO:0000256" key="13">
    <source>
        <dbReference type="SAM" id="MobiDB-lite"/>
    </source>
</evidence>
<dbReference type="InterPro" id="IPR001863">
    <property type="entry name" value="Glypican"/>
</dbReference>
<evidence type="ECO:0000256" key="3">
    <source>
        <dbReference type="ARBA" id="ARBA00022475"/>
    </source>
</evidence>
<feature type="region of interest" description="Disordered" evidence="13">
    <location>
        <begin position="194"/>
        <end position="250"/>
    </location>
</feature>
<dbReference type="AlphaFoldDB" id="A0AAN9HCZ0"/>
<keyword evidence="7 12" id="KW-0472">Membrane</keyword>
<keyword evidence="8" id="KW-0325">Glycoprotein</keyword>
<keyword evidence="4 12" id="KW-0336">GPI-anchor</keyword>
<comment type="function">
    <text evidence="12">Cell surface proteoglycan.</text>
</comment>
<evidence type="ECO:0000256" key="10">
    <source>
        <dbReference type="ARBA" id="ARBA00023288"/>
    </source>
</evidence>
<evidence type="ECO:0000256" key="6">
    <source>
        <dbReference type="ARBA" id="ARBA00022974"/>
    </source>
</evidence>
<dbReference type="GO" id="GO:0005886">
    <property type="term" value="C:plasma membrane"/>
    <property type="evidence" value="ECO:0007669"/>
    <property type="project" value="UniProtKB-SubCell"/>
</dbReference>
<evidence type="ECO:0000256" key="8">
    <source>
        <dbReference type="ARBA" id="ARBA00023180"/>
    </source>
</evidence>
<comment type="caution">
    <text evidence="14">The sequence shown here is derived from an EMBL/GenBank/DDBJ whole genome shotgun (WGS) entry which is preliminary data.</text>
</comment>
<organism evidence="14 15">
    <name type="scientific">Phoxinus phoxinus</name>
    <name type="common">Eurasian minnow</name>
    <dbReference type="NCBI Taxonomy" id="58324"/>
    <lineage>
        <taxon>Eukaryota</taxon>
        <taxon>Metazoa</taxon>
        <taxon>Chordata</taxon>
        <taxon>Craniata</taxon>
        <taxon>Vertebrata</taxon>
        <taxon>Euteleostomi</taxon>
        <taxon>Actinopterygii</taxon>
        <taxon>Neopterygii</taxon>
        <taxon>Teleostei</taxon>
        <taxon>Ostariophysi</taxon>
        <taxon>Cypriniformes</taxon>
        <taxon>Leuciscidae</taxon>
        <taxon>Phoxininae</taxon>
        <taxon>Phoxinus</taxon>
    </lineage>
</organism>
<comment type="subcellular location">
    <subcellularLocation>
        <location evidence="1 12">Cell membrane</location>
        <topology evidence="1 12">Lipid-anchor</topology>
        <topology evidence="1 12">GPI-anchor</topology>
    </subcellularLocation>
</comment>
<dbReference type="GO" id="GO:0009986">
    <property type="term" value="C:cell surface"/>
    <property type="evidence" value="ECO:0007669"/>
    <property type="project" value="TreeGrafter"/>
</dbReference>
<gene>
    <name evidence="14" type="ORF">R3I93_005571</name>
</gene>
<evidence type="ECO:0008006" key="16">
    <source>
        <dbReference type="Google" id="ProtNLM"/>
    </source>
</evidence>
<dbReference type="GO" id="GO:0009966">
    <property type="term" value="P:regulation of signal transduction"/>
    <property type="evidence" value="ECO:0007669"/>
    <property type="project" value="InterPro"/>
</dbReference>
<name>A0AAN9HCZ0_9TELE</name>
<keyword evidence="6 12" id="KW-0654">Proteoglycan</keyword>
<dbReference type="Proteomes" id="UP001364617">
    <property type="component" value="Unassembled WGS sequence"/>
</dbReference>
<keyword evidence="10 12" id="KW-0449">Lipoprotein</keyword>
<keyword evidence="3" id="KW-1003">Cell membrane</keyword>
<dbReference type="PANTHER" id="PTHR10822:SF30">
    <property type="entry name" value="DALLY-LIKE, ISOFORM A"/>
    <property type="match status" value="1"/>
</dbReference>
<dbReference type="PANTHER" id="PTHR10822">
    <property type="entry name" value="GLYPICAN"/>
    <property type="match status" value="1"/>
</dbReference>
<evidence type="ECO:0000256" key="12">
    <source>
        <dbReference type="RuleBase" id="RU003519"/>
    </source>
</evidence>
<dbReference type="GO" id="GO:0045202">
    <property type="term" value="C:synapse"/>
    <property type="evidence" value="ECO:0007669"/>
    <property type="project" value="TreeGrafter"/>
</dbReference>
<sequence>MLLVTQRLEGPFNMESVMEPIDVKISEAIMNMQENSMQISYQVFQGCGQPNPSGMSRSSRSVPNTFIFSPDSHEDLTHLTHSHTHPEDLPTATTGSRLQRLVTDIKEKLMRFRKFWPSLPESICQEEHVAALENQNCWNGLEQGSFDPEVQKDVWIPQENNTDSSRPDAVLRQQIMALRLMSNKLKNAYHGTDLHFQDSTSDEESSGSGSGSGGTESESFRTDPTDPTHSTHTPVPERENRDETSSAPGVRPEVLLLLFTALALLMLQDSRFKG</sequence>
<accession>A0AAN9HCZ0</accession>
<evidence type="ECO:0000313" key="15">
    <source>
        <dbReference type="Proteomes" id="UP001364617"/>
    </source>
</evidence>
<proteinExistence type="inferred from homology"/>
<evidence type="ECO:0000256" key="7">
    <source>
        <dbReference type="ARBA" id="ARBA00023136"/>
    </source>
</evidence>
<dbReference type="GO" id="GO:0098552">
    <property type="term" value="C:side of membrane"/>
    <property type="evidence" value="ECO:0007669"/>
    <property type="project" value="UniProtKB-KW"/>
</dbReference>
<keyword evidence="15" id="KW-1185">Reference proteome</keyword>
<keyword evidence="9 12" id="KW-0357">Heparan sulfate</keyword>
<evidence type="ECO:0000256" key="4">
    <source>
        <dbReference type="ARBA" id="ARBA00022622"/>
    </source>
</evidence>
<dbReference type="EMBL" id="JAYKXH010000005">
    <property type="protein sequence ID" value="KAK7169628.1"/>
    <property type="molecule type" value="Genomic_DNA"/>
</dbReference>
<comment type="similarity">
    <text evidence="2 11">Belongs to the glypican family.</text>
</comment>
<evidence type="ECO:0000256" key="11">
    <source>
        <dbReference type="RuleBase" id="RU003518"/>
    </source>
</evidence>